<feature type="transmembrane region" description="Helical" evidence="1">
    <location>
        <begin position="12"/>
        <end position="34"/>
    </location>
</feature>
<keyword evidence="1" id="KW-0472">Membrane</keyword>
<evidence type="ECO:0000256" key="1">
    <source>
        <dbReference type="SAM" id="Phobius"/>
    </source>
</evidence>
<dbReference type="EMBL" id="AP022839">
    <property type="protein sequence ID" value="BCA94527.1"/>
    <property type="molecule type" value="Genomic_DNA"/>
</dbReference>
<dbReference type="Proteomes" id="UP000502894">
    <property type="component" value="Chromosome"/>
</dbReference>
<evidence type="ECO:0000313" key="2">
    <source>
        <dbReference type="EMBL" id="BCA94527.1"/>
    </source>
</evidence>
<dbReference type="NCBIfam" id="NF037947">
    <property type="entry name" value="holin_4"/>
    <property type="match status" value="1"/>
</dbReference>
<organism evidence="2 3">
    <name type="scientific">Legionella antarctica</name>
    <dbReference type="NCBI Taxonomy" id="2708020"/>
    <lineage>
        <taxon>Bacteria</taxon>
        <taxon>Pseudomonadati</taxon>
        <taxon>Pseudomonadota</taxon>
        <taxon>Gammaproteobacteria</taxon>
        <taxon>Legionellales</taxon>
        <taxon>Legionellaceae</taxon>
        <taxon>Legionella</taxon>
    </lineage>
</organism>
<gene>
    <name evidence="2" type="ORF">TUM19329_08880</name>
</gene>
<keyword evidence="1" id="KW-0812">Transmembrane</keyword>
<protein>
    <submittedName>
        <fullName evidence="2">Uncharacterized protein</fullName>
    </submittedName>
</protein>
<dbReference type="RefSeq" id="WP_173236399.1">
    <property type="nucleotide sequence ID" value="NZ_AP022839.1"/>
</dbReference>
<accession>A0A6F8T2Y0</accession>
<dbReference type="AlphaFoldDB" id="A0A6F8T2Y0"/>
<feature type="transmembrane region" description="Helical" evidence="1">
    <location>
        <begin position="54"/>
        <end position="79"/>
    </location>
</feature>
<proteinExistence type="predicted"/>
<dbReference type="KEGG" id="lant:TUM19329_08880"/>
<evidence type="ECO:0000313" key="3">
    <source>
        <dbReference type="Proteomes" id="UP000502894"/>
    </source>
</evidence>
<reference evidence="2" key="1">
    <citation type="journal article" date="2020" name="Microbiol. Resour. Announc.">
        <title>Complete Genome Sequence of Novel Psychrotolerant Legionella Strain TUM19329, Isolated from Antarctic Lake Sediment.</title>
        <authorList>
            <person name="Shimada S."/>
            <person name="Nakai R."/>
            <person name="Aoki K."/>
            <person name="Shimoeda N."/>
            <person name="Ohno G."/>
            <person name="Miyazaki Y."/>
            <person name="Kudoh S."/>
            <person name="Imura S."/>
            <person name="Watanabe K."/>
            <person name="Ishii Y."/>
            <person name="Tateda K."/>
        </authorList>
    </citation>
    <scope>NUCLEOTIDE SEQUENCE [LARGE SCALE GENOMIC DNA]</scope>
    <source>
        <strain evidence="2">TUM19329</strain>
    </source>
</reference>
<sequence>MKGCRLSPVGLGLSLGVMWGLSVLILGLIAYFHSYGKPFVEAMGVLYIGYAPSIKGSILGGIIGFMDAFISGAVVAWLYNLFNRCACSCCTKVESVEIKTPKSTRTTKTTKAK</sequence>
<name>A0A6F8T2Y0_9GAMM</name>
<keyword evidence="1" id="KW-1133">Transmembrane helix</keyword>
<keyword evidence="3" id="KW-1185">Reference proteome</keyword>